<keyword evidence="8" id="KW-1015">Disulfide bond</keyword>
<gene>
    <name evidence="12" type="ORF">LQ567_09120</name>
</gene>
<evidence type="ECO:0000259" key="10">
    <source>
        <dbReference type="Pfam" id="PF05572"/>
    </source>
</evidence>
<evidence type="ECO:0000256" key="7">
    <source>
        <dbReference type="ARBA" id="ARBA00023049"/>
    </source>
</evidence>
<protein>
    <submittedName>
        <fullName evidence="12">GEVED domain-containing protein</fullName>
    </submittedName>
</protein>
<dbReference type="Proteomes" id="UP001199816">
    <property type="component" value="Unassembled WGS sequence"/>
</dbReference>
<dbReference type="InterPro" id="IPR024079">
    <property type="entry name" value="MetalloPept_cat_dom_sf"/>
</dbReference>
<feature type="domain" description="GEVED" evidence="11">
    <location>
        <begin position="431"/>
        <end position="509"/>
    </location>
</feature>
<evidence type="ECO:0000259" key="11">
    <source>
        <dbReference type="Pfam" id="PF20009"/>
    </source>
</evidence>
<comment type="caution">
    <text evidence="12">The sequence shown here is derived from an EMBL/GenBank/DDBJ whole genome shotgun (WGS) entry which is preliminary data.</text>
</comment>
<keyword evidence="7" id="KW-0482">Metalloprotease</keyword>
<sequence>MSPRLMYLFAFLILSGIRASAQNAICGFDGIHQRLKQNTAYQQGVTLAEGRIRQKVTELATNRKAMRNMNVLAGALYEIPVVVHIIYKTGDNNPGSTSNPTDEQIQAAIDRLNANFAAASGSGNIGASIPIRFALAKRRPDCGATTGIERINGGVISGYDASGVSAPGSGVPGANETAIKNLSTWPEKSYYNIWVVWKINSTVTGSGFVAGYASLPYIGDDYHIFPAEGMVILGQQMSPGAPTLTHEMGHAFGLYHTFEGGSEAVCPANTSCNEDGDKVCDTDPVKSLLSVPCPAATDINPCTNNPYGTAQNNLMGYGSCLNRFTQGQSDRMMATLLTVRGGLINSQATVPPPPNPVKATTQIPPSIRNINNTNNVGPCDITLGNMSYISYGYSQDGYNYYSDNSCNIGTNLFVASNQYLSVTTQSNTQVCKAWIDANNDGQFSNNELVLNSTATSPFYTHTAVIPVAMLYGAVKNTLLRMRVMADMSFNDDFTASSQLLYGQTEDFWVSIDQALPVAFEQLGAQIRNHTLEVQWKTSNETNNDHFIVEASADGTNFLPIAQVASKAQNGISDHSLQYHISIDGNGKLALGLGLLAFLLSIQPHRNRRKWLFAASAVILCLFITCNKHTVADTETGDQPRFIRIAQVDKNGTRQYSKTITIINE</sequence>
<dbReference type="InterPro" id="IPR045474">
    <property type="entry name" value="GEVED"/>
</dbReference>
<reference evidence="12 13" key="1">
    <citation type="submission" date="2021-11" db="EMBL/GenBank/DDBJ databases">
        <title>Genomic of Niabella pedocola.</title>
        <authorList>
            <person name="Wu T."/>
        </authorList>
    </citation>
    <scope>NUCLEOTIDE SEQUENCE [LARGE SCALE GENOMIC DNA]</scope>
    <source>
        <strain evidence="12 13">JCM 31011</strain>
    </source>
</reference>
<keyword evidence="3" id="KW-0479">Metal-binding</keyword>
<dbReference type="PANTHER" id="PTHR47466">
    <property type="match status" value="1"/>
</dbReference>
<dbReference type="Pfam" id="PF20009">
    <property type="entry name" value="GEVED"/>
    <property type="match status" value="1"/>
</dbReference>
<feature type="signal peptide" evidence="9">
    <location>
        <begin position="1"/>
        <end position="21"/>
    </location>
</feature>
<dbReference type="EMBL" id="JAJNEC010000005">
    <property type="protein sequence ID" value="MCD2422920.1"/>
    <property type="molecule type" value="Genomic_DNA"/>
</dbReference>
<evidence type="ECO:0000256" key="8">
    <source>
        <dbReference type="ARBA" id="ARBA00023157"/>
    </source>
</evidence>
<dbReference type="RefSeq" id="WP_231004191.1">
    <property type="nucleotide sequence ID" value="NZ_JAJNEC010000005.1"/>
</dbReference>
<keyword evidence="2" id="KW-0645">Protease</keyword>
<feature type="domain" description="Peptidase M43 pregnancy-associated plasma-A" evidence="10">
    <location>
        <begin position="183"/>
        <end position="336"/>
    </location>
</feature>
<comment type="similarity">
    <text evidence="1">Belongs to the peptidase M43B family.</text>
</comment>
<keyword evidence="4 9" id="KW-0732">Signal</keyword>
<evidence type="ECO:0000256" key="2">
    <source>
        <dbReference type="ARBA" id="ARBA00022670"/>
    </source>
</evidence>
<organism evidence="12 13">
    <name type="scientific">Niabella pedocola</name>
    <dbReference type="NCBI Taxonomy" id="1752077"/>
    <lineage>
        <taxon>Bacteria</taxon>
        <taxon>Pseudomonadati</taxon>
        <taxon>Bacteroidota</taxon>
        <taxon>Chitinophagia</taxon>
        <taxon>Chitinophagales</taxon>
        <taxon>Chitinophagaceae</taxon>
        <taxon>Niabella</taxon>
    </lineage>
</organism>
<dbReference type="Gene3D" id="3.40.390.10">
    <property type="entry name" value="Collagenase (Catalytic Domain)"/>
    <property type="match status" value="1"/>
</dbReference>
<evidence type="ECO:0000256" key="9">
    <source>
        <dbReference type="SAM" id="SignalP"/>
    </source>
</evidence>
<dbReference type="SUPFAM" id="SSF55486">
    <property type="entry name" value="Metalloproteases ('zincins'), catalytic domain"/>
    <property type="match status" value="1"/>
</dbReference>
<dbReference type="InterPro" id="IPR008754">
    <property type="entry name" value="Peptidase_M43"/>
</dbReference>
<evidence type="ECO:0000256" key="5">
    <source>
        <dbReference type="ARBA" id="ARBA00022801"/>
    </source>
</evidence>
<feature type="chain" id="PRO_5045719279" evidence="9">
    <location>
        <begin position="22"/>
        <end position="664"/>
    </location>
</feature>
<evidence type="ECO:0000256" key="4">
    <source>
        <dbReference type="ARBA" id="ARBA00022729"/>
    </source>
</evidence>
<evidence type="ECO:0000313" key="12">
    <source>
        <dbReference type="EMBL" id="MCD2422920.1"/>
    </source>
</evidence>
<keyword evidence="13" id="KW-1185">Reference proteome</keyword>
<evidence type="ECO:0000256" key="3">
    <source>
        <dbReference type="ARBA" id="ARBA00022723"/>
    </source>
</evidence>
<accession>A0ABS8PQ12</accession>
<keyword evidence="6" id="KW-0862">Zinc</keyword>
<evidence type="ECO:0000256" key="6">
    <source>
        <dbReference type="ARBA" id="ARBA00022833"/>
    </source>
</evidence>
<evidence type="ECO:0000256" key="1">
    <source>
        <dbReference type="ARBA" id="ARBA00008721"/>
    </source>
</evidence>
<keyword evidence="5" id="KW-0378">Hydrolase</keyword>
<evidence type="ECO:0000313" key="13">
    <source>
        <dbReference type="Proteomes" id="UP001199816"/>
    </source>
</evidence>
<proteinExistence type="inferred from homology"/>
<dbReference type="Pfam" id="PF05572">
    <property type="entry name" value="Peptidase_M43"/>
    <property type="match status" value="1"/>
</dbReference>
<dbReference type="PANTHER" id="PTHR47466:SF1">
    <property type="entry name" value="METALLOPROTEASE MEP1 (AFU_ORTHOLOGUE AFUA_1G07730)-RELATED"/>
    <property type="match status" value="1"/>
</dbReference>
<name>A0ABS8PQ12_9BACT</name>